<dbReference type="PROSITE" id="PS50109">
    <property type="entry name" value="HIS_KIN"/>
    <property type="match status" value="1"/>
</dbReference>
<dbReference type="Pfam" id="PF00072">
    <property type="entry name" value="Response_reg"/>
    <property type="match status" value="1"/>
</dbReference>
<dbReference type="InterPro" id="IPR036097">
    <property type="entry name" value="HisK_dim/P_sf"/>
</dbReference>
<organism evidence="9 10">
    <name type="scientific">Actinoplanes oblitus</name>
    <dbReference type="NCBI Taxonomy" id="3040509"/>
    <lineage>
        <taxon>Bacteria</taxon>
        <taxon>Bacillati</taxon>
        <taxon>Actinomycetota</taxon>
        <taxon>Actinomycetes</taxon>
        <taxon>Micromonosporales</taxon>
        <taxon>Micromonosporaceae</taxon>
        <taxon>Actinoplanes</taxon>
    </lineage>
</organism>
<dbReference type="EMBL" id="CP126980">
    <property type="protein sequence ID" value="WIM92673.1"/>
    <property type="molecule type" value="Genomic_DNA"/>
</dbReference>
<dbReference type="RefSeq" id="WP_284913880.1">
    <property type="nucleotide sequence ID" value="NZ_CP126980.1"/>
</dbReference>
<evidence type="ECO:0000256" key="1">
    <source>
        <dbReference type="ARBA" id="ARBA00000085"/>
    </source>
</evidence>
<dbReference type="Pfam" id="PF02518">
    <property type="entry name" value="HATPase_c"/>
    <property type="match status" value="1"/>
</dbReference>
<dbReference type="InterPro" id="IPR036890">
    <property type="entry name" value="HATPase_C_sf"/>
</dbReference>
<keyword evidence="10" id="KW-1185">Reference proteome</keyword>
<dbReference type="InterPro" id="IPR003661">
    <property type="entry name" value="HisK_dim/P_dom"/>
</dbReference>
<keyword evidence="5" id="KW-0418">Kinase</keyword>
<dbReference type="Gene3D" id="3.30.450.40">
    <property type="match status" value="1"/>
</dbReference>
<gene>
    <name evidence="9" type="ORF">ACTOB_004626</name>
</gene>
<dbReference type="EC" id="2.7.13.3" evidence="3"/>
<evidence type="ECO:0000256" key="5">
    <source>
        <dbReference type="ARBA" id="ARBA00022777"/>
    </source>
</evidence>
<dbReference type="SMART" id="SM00448">
    <property type="entry name" value="REC"/>
    <property type="match status" value="1"/>
</dbReference>
<dbReference type="PANTHER" id="PTHR43547">
    <property type="entry name" value="TWO-COMPONENT HISTIDINE KINASE"/>
    <property type="match status" value="1"/>
</dbReference>
<accession>A0ABY8W6M6</accession>
<sequence>MVVLHPLISAVQGDGFVAALLDSVQAGVLVCDNDGQALLFNQELRRIHAIPDTASPHEAMTIAVGRLYHLDGTPMPSQDLAITRALHGRHIRDGQALLLVPGLPERYLHVNSQPIVAADGCQSGAVATVMDVTVRRRAQRFRDCEIQVADILARCDTVPEAVSGLLRAVAAALDWPYLALWLADEVSDSLLPAGDYAAAGHEDLTGLLPQRIGRHDRGLGRVWTTGQPLWIPSLADIDPARLHTPGAPAFIRACAARGLRTLAAVPVPCGDTTVGVFSGVAQAAEHDRFLLTGLLDAVADRFGYYLSRRHAVQLARQLDHAKNDLVALAGHELRTPLTSITSYTQMLLDDPSPDPADDRRYLQAIDRNAARLRALVDDLLDLAALDAGHLPLADTVVDLSALATTACSDHQPAAAVTGIRLRCDLHPRVTVTGDPGRLRQLTDRLITHAITASPAGGHIHVTLGLVDGAAALTITHPRRDDDPVDLYQRLSDTNTTGLATTGGASTLALTRIIAELHHGTITVHPDQSGTATITVRLPADCPATSEPAKEGIMPTILIGENVPDIADVLKRLFTRAGYQTRVAGTGDLTLASALADLPDLVVMNPSLPGINGLDICRKLRAEPTTEHLPIILLSVRHYPAEQAAAREAGADDYIGKPFDNNDLLARVHHLLQRPTTSA</sequence>
<evidence type="ECO:0000256" key="2">
    <source>
        <dbReference type="ARBA" id="ARBA00004236"/>
    </source>
</evidence>
<comment type="catalytic activity">
    <reaction evidence="1">
        <text>ATP + protein L-histidine = ADP + protein N-phospho-L-histidine.</text>
        <dbReference type="EC" id="2.7.13.3"/>
    </reaction>
</comment>
<dbReference type="SMART" id="SM00387">
    <property type="entry name" value="HATPase_c"/>
    <property type="match status" value="1"/>
</dbReference>
<feature type="domain" description="Response regulatory" evidence="8">
    <location>
        <begin position="555"/>
        <end position="671"/>
    </location>
</feature>
<dbReference type="Proteomes" id="UP001240150">
    <property type="component" value="Chromosome"/>
</dbReference>
<dbReference type="CDD" id="cd00082">
    <property type="entry name" value="HisKA"/>
    <property type="match status" value="1"/>
</dbReference>
<dbReference type="Gene3D" id="3.30.565.10">
    <property type="entry name" value="Histidine kinase-like ATPase, C-terminal domain"/>
    <property type="match status" value="1"/>
</dbReference>
<dbReference type="InterPro" id="IPR001789">
    <property type="entry name" value="Sig_transdc_resp-reg_receiver"/>
</dbReference>
<dbReference type="InterPro" id="IPR029016">
    <property type="entry name" value="GAF-like_dom_sf"/>
</dbReference>
<dbReference type="InterPro" id="IPR003594">
    <property type="entry name" value="HATPase_dom"/>
</dbReference>
<protein>
    <recommendedName>
        <fullName evidence="3">histidine kinase</fullName>
        <ecNumber evidence="3">2.7.13.3</ecNumber>
    </recommendedName>
</protein>
<dbReference type="InterPro" id="IPR005467">
    <property type="entry name" value="His_kinase_dom"/>
</dbReference>
<dbReference type="SUPFAM" id="SSF52172">
    <property type="entry name" value="CheY-like"/>
    <property type="match status" value="1"/>
</dbReference>
<feature type="domain" description="Histidine kinase" evidence="7">
    <location>
        <begin position="328"/>
        <end position="541"/>
    </location>
</feature>
<dbReference type="Gene3D" id="3.30.450.20">
    <property type="entry name" value="PAS domain"/>
    <property type="match status" value="1"/>
</dbReference>
<comment type="subcellular location">
    <subcellularLocation>
        <location evidence="2">Cell membrane</location>
    </subcellularLocation>
</comment>
<name>A0ABY8W6M6_9ACTN</name>
<dbReference type="InterPro" id="IPR011006">
    <property type="entry name" value="CheY-like_superfamily"/>
</dbReference>
<dbReference type="SMART" id="SM00388">
    <property type="entry name" value="HisKA"/>
    <property type="match status" value="1"/>
</dbReference>
<keyword evidence="5" id="KW-0808">Transferase</keyword>
<reference evidence="9 10" key="1">
    <citation type="submission" date="2023-06" db="EMBL/GenBank/DDBJ databases">
        <authorList>
            <person name="Yushchuk O."/>
            <person name="Binda E."/>
            <person name="Ruckert-Reed C."/>
            <person name="Fedorenko V."/>
            <person name="Kalinowski J."/>
            <person name="Marinelli F."/>
        </authorList>
    </citation>
    <scope>NUCLEOTIDE SEQUENCE [LARGE SCALE GENOMIC DNA]</scope>
    <source>
        <strain evidence="9 10">NRRL 3884</strain>
    </source>
</reference>
<keyword evidence="4" id="KW-0597">Phosphoprotein</keyword>
<dbReference type="SUPFAM" id="SSF47384">
    <property type="entry name" value="Homodimeric domain of signal transducing histidine kinase"/>
    <property type="match status" value="1"/>
</dbReference>
<evidence type="ECO:0000256" key="3">
    <source>
        <dbReference type="ARBA" id="ARBA00012438"/>
    </source>
</evidence>
<dbReference type="SUPFAM" id="SSF55781">
    <property type="entry name" value="GAF domain-like"/>
    <property type="match status" value="1"/>
</dbReference>
<proteinExistence type="predicted"/>
<dbReference type="Pfam" id="PF00512">
    <property type="entry name" value="HisKA"/>
    <property type="match status" value="1"/>
</dbReference>
<comment type="caution">
    <text evidence="6">Lacks conserved residue(s) required for the propagation of feature annotation.</text>
</comment>
<evidence type="ECO:0000259" key="8">
    <source>
        <dbReference type="PROSITE" id="PS50110"/>
    </source>
</evidence>
<evidence type="ECO:0000259" key="7">
    <source>
        <dbReference type="PROSITE" id="PS50109"/>
    </source>
</evidence>
<evidence type="ECO:0000256" key="4">
    <source>
        <dbReference type="ARBA" id="ARBA00022553"/>
    </source>
</evidence>
<evidence type="ECO:0000256" key="6">
    <source>
        <dbReference type="PROSITE-ProRule" id="PRU00169"/>
    </source>
</evidence>
<dbReference type="Gene3D" id="1.10.287.130">
    <property type="match status" value="1"/>
</dbReference>
<dbReference type="InterPro" id="IPR035965">
    <property type="entry name" value="PAS-like_dom_sf"/>
</dbReference>
<dbReference type="SUPFAM" id="SSF55785">
    <property type="entry name" value="PYP-like sensor domain (PAS domain)"/>
    <property type="match status" value="1"/>
</dbReference>
<evidence type="ECO:0000313" key="10">
    <source>
        <dbReference type="Proteomes" id="UP001240150"/>
    </source>
</evidence>
<dbReference type="SUPFAM" id="SSF55874">
    <property type="entry name" value="ATPase domain of HSP90 chaperone/DNA topoisomerase II/histidine kinase"/>
    <property type="match status" value="1"/>
</dbReference>
<dbReference type="Gene3D" id="3.40.50.2300">
    <property type="match status" value="1"/>
</dbReference>
<evidence type="ECO:0000313" key="9">
    <source>
        <dbReference type="EMBL" id="WIM92673.1"/>
    </source>
</evidence>
<dbReference type="PANTHER" id="PTHR43547:SF2">
    <property type="entry name" value="HYBRID SIGNAL TRANSDUCTION HISTIDINE KINASE C"/>
    <property type="match status" value="1"/>
</dbReference>
<dbReference type="PROSITE" id="PS50110">
    <property type="entry name" value="RESPONSE_REGULATORY"/>
    <property type="match status" value="1"/>
</dbReference>